<proteinExistence type="predicted"/>
<gene>
    <name evidence="2" type="ORF">EGYM00392_LOCUS47595</name>
</gene>
<dbReference type="AlphaFoldDB" id="A0A7S1J8Z3"/>
<evidence type="ECO:0000256" key="1">
    <source>
        <dbReference type="SAM" id="Phobius"/>
    </source>
</evidence>
<keyword evidence="1" id="KW-0472">Membrane</keyword>
<sequence>MAPFASNIAHYQPLLASDHSSYYAPEVGSRLEPVAPWHSIAVAGVVALLVGVACAPLAPRALSLFSAGPALGSGIRTVSSTRLQAGAVVQVTPNPDRPVVTYLNPEPPAVPDASAAAPSTPLADAGAGALDVDPSTPITAVPFDEASDKVLKEFDFSGVSTLGNTDIDARDFAPGYFAAILIVIGLCYYLYTRAGVKNAKFLGIEINPMQKKKTREDFTMNYRPRDPKKVEDFEIGNQLEDEIRRRNLKR</sequence>
<keyword evidence="1" id="KW-0812">Transmembrane</keyword>
<keyword evidence="1" id="KW-1133">Transmembrane helix</keyword>
<protein>
    <submittedName>
        <fullName evidence="2">Uncharacterized protein</fullName>
    </submittedName>
</protein>
<name>A0A7S1J8Z3_9EUGL</name>
<dbReference type="EMBL" id="HBGA01128665">
    <property type="protein sequence ID" value="CAD9036439.1"/>
    <property type="molecule type" value="Transcribed_RNA"/>
</dbReference>
<reference evidence="2" key="1">
    <citation type="submission" date="2021-01" db="EMBL/GenBank/DDBJ databases">
        <authorList>
            <person name="Corre E."/>
            <person name="Pelletier E."/>
            <person name="Niang G."/>
            <person name="Scheremetjew M."/>
            <person name="Finn R."/>
            <person name="Kale V."/>
            <person name="Holt S."/>
            <person name="Cochrane G."/>
            <person name="Meng A."/>
            <person name="Brown T."/>
            <person name="Cohen L."/>
        </authorList>
    </citation>
    <scope>NUCLEOTIDE SEQUENCE</scope>
    <source>
        <strain evidence="2">NIES-381</strain>
    </source>
</reference>
<organism evidence="2">
    <name type="scientific">Eutreptiella gymnastica</name>
    <dbReference type="NCBI Taxonomy" id="73025"/>
    <lineage>
        <taxon>Eukaryota</taxon>
        <taxon>Discoba</taxon>
        <taxon>Euglenozoa</taxon>
        <taxon>Euglenida</taxon>
        <taxon>Spirocuta</taxon>
        <taxon>Euglenophyceae</taxon>
        <taxon>Eutreptiales</taxon>
        <taxon>Eutreptiaceae</taxon>
        <taxon>Eutreptiella</taxon>
    </lineage>
</organism>
<feature type="transmembrane region" description="Helical" evidence="1">
    <location>
        <begin position="40"/>
        <end position="58"/>
    </location>
</feature>
<evidence type="ECO:0000313" key="2">
    <source>
        <dbReference type="EMBL" id="CAD9036439.1"/>
    </source>
</evidence>
<accession>A0A7S1J8Z3</accession>
<feature type="transmembrane region" description="Helical" evidence="1">
    <location>
        <begin position="172"/>
        <end position="191"/>
    </location>
</feature>